<organism evidence="2 3">
    <name type="scientific">Pristionchus pacificus</name>
    <name type="common">Parasitic nematode worm</name>
    <dbReference type="NCBI Taxonomy" id="54126"/>
    <lineage>
        <taxon>Eukaryota</taxon>
        <taxon>Metazoa</taxon>
        <taxon>Ecdysozoa</taxon>
        <taxon>Nematoda</taxon>
        <taxon>Chromadorea</taxon>
        <taxon>Rhabditida</taxon>
        <taxon>Rhabditina</taxon>
        <taxon>Diplogasteromorpha</taxon>
        <taxon>Diplogasteroidea</taxon>
        <taxon>Neodiplogasteridae</taxon>
        <taxon>Pristionchus</taxon>
    </lineage>
</organism>
<proteinExistence type="predicted"/>
<protein>
    <submittedName>
        <fullName evidence="2">Uncharacterized protein</fullName>
    </submittedName>
</protein>
<dbReference type="OrthoDB" id="6350321at2759"/>
<dbReference type="Proteomes" id="UP000005239">
    <property type="component" value="Unassembled WGS sequence"/>
</dbReference>
<dbReference type="GO" id="GO:1990756">
    <property type="term" value="F:ubiquitin-like ligase-substrate adaptor activity"/>
    <property type="evidence" value="ECO:0000318"/>
    <property type="project" value="GO_Central"/>
</dbReference>
<dbReference type="InterPro" id="IPR015915">
    <property type="entry name" value="Kelch-typ_b-propeller"/>
</dbReference>
<dbReference type="PANTHER" id="PTHR45632">
    <property type="entry name" value="LD33804P"/>
    <property type="match status" value="1"/>
</dbReference>
<dbReference type="GO" id="GO:0043161">
    <property type="term" value="P:proteasome-mediated ubiquitin-dependent protein catabolic process"/>
    <property type="evidence" value="ECO:0000318"/>
    <property type="project" value="GO_Central"/>
</dbReference>
<dbReference type="PANTHER" id="PTHR45632:SF5">
    <property type="entry name" value="KELCH-LIKE PROTEIN 22"/>
    <property type="match status" value="1"/>
</dbReference>
<evidence type="ECO:0000256" key="1">
    <source>
        <dbReference type="ARBA" id="ARBA00022441"/>
    </source>
</evidence>
<sequence>MSLLNLCSLPTIALFFKLQKSAATAAAAKEFIVPSPFRGPFGVESAIWNIDDNHGDNTPDSKDIQSKLSIFNPFTSSWNGIYFMGDPDGRSDVFDIHGSWTELPSFSDDRSCTTITSSGSKIFSAGVFGGYLQDYCLSSRLLYDGEKLDTATDSWSPIARMRVARCCAGGAFFKGRIFICGGETTSSVEAYVVERDTWTTLPNMLYKRSSSTVLVSCGRLFVIGGFGYNMKRDVPTEEYDPKTNTWIERPELTLPYEDPHVFALPIPASLPISQY</sequence>
<keyword evidence="3" id="KW-1185">Reference proteome</keyword>
<reference evidence="3" key="1">
    <citation type="journal article" date="2008" name="Nat. Genet.">
        <title>The Pristionchus pacificus genome provides a unique perspective on nematode lifestyle and parasitism.</title>
        <authorList>
            <person name="Dieterich C."/>
            <person name="Clifton S.W."/>
            <person name="Schuster L.N."/>
            <person name="Chinwalla A."/>
            <person name="Delehaunty K."/>
            <person name="Dinkelacker I."/>
            <person name="Fulton L."/>
            <person name="Fulton R."/>
            <person name="Godfrey J."/>
            <person name="Minx P."/>
            <person name="Mitreva M."/>
            <person name="Roeseler W."/>
            <person name="Tian H."/>
            <person name="Witte H."/>
            <person name="Yang S.P."/>
            <person name="Wilson R.K."/>
            <person name="Sommer R.J."/>
        </authorList>
    </citation>
    <scope>NUCLEOTIDE SEQUENCE [LARGE SCALE GENOMIC DNA]</scope>
    <source>
        <strain evidence="3">PS312</strain>
    </source>
</reference>
<dbReference type="Pfam" id="PF01344">
    <property type="entry name" value="Kelch_1"/>
    <property type="match status" value="2"/>
</dbReference>
<accession>A0A2A6BYW3</accession>
<keyword evidence="1" id="KW-0880">Kelch repeat</keyword>
<dbReference type="Gene3D" id="2.120.10.80">
    <property type="entry name" value="Kelch-type beta propeller"/>
    <property type="match status" value="1"/>
</dbReference>
<dbReference type="GO" id="GO:0031463">
    <property type="term" value="C:Cul3-RING ubiquitin ligase complex"/>
    <property type="evidence" value="ECO:0000318"/>
    <property type="project" value="GO_Central"/>
</dbReference>
<dbReference type="SMART" id="SM00612">
    <property type="entry name" value="Kelch"/>
    <property type="match status" value="3"/>
</dbReference>
<dbReference type="EnsemblMetazoa" id="PPA08188.1">
    <property type="protein sequence ID" value="PPA08188.1"/>
    <property type="gene ID" value="WBGene00097742"/>
</dbReference>
<dbReference type="GO" id="GO:0005737">
    <property type="term" value="C:cytoplasm"/>
    <property type="evidence" value="ECO:0000318"/>
    <property type="project" value="GO_Central"/>
</dbReference>
<reference evidence="2" key="2">
    <citation type="submission" date="2022-06" db="UniProtKB">
        <authorList>
            <consortium name="EnsemblMetazoa"/>
        </authorList>
    </citation>
    <scope>IDENTIFICATION</scope>
    <source>
        <strain evidence="2">PS312</strain>
    </source>
</reference>
<evidence type="ECO:0000313" key="3">
    <source>
        <dbReference type="Proteomes" id="UP000005239"/>
    </source>
</evidence>
<name>A0A2A6BYW3_PRIPA</name>
<gene>
    <name evidence="2" type="primary">WBGene00097742</name>
</gene>
<dbReference type="InterPro" id="IPR006652">
    <property type="entry name" value="Kelch_1"/>
</dbReference>
<dbReference type="SUPFAM" id="SSF117281">
    <property type="entry name" value="Kelch motif"/>
    <property type="match status" value="1"/>
</dbReference>
<dbReference type="AlphaFoldDB" id="A0A2A6BYW3"/>
<accession>A0A8R1YFB2</accession>
<evidence type="ECO:0000313" key="2">
    <source>
        <dbReference type="EnsemblMetazoa" id="PPA08188.1"/>
    </source>
</evidence>